<gene>
    <name evidence="1" type="ORF">CHC_T00005322001</name>
</gene>
<dbReference type="Gramene" id="CDF37097">
    <property type="protein sequence ID" value="CDF37097"/>
    <property type="gene ID" value="CHC_T00005322001"/>
</dbReference>
<dbReference type="OrthoDB" id="10219at2759"/>
<reference evidence="2" key="1">
    <citation type="journal article" date="2013" name="Proc. Natl. Acad. Sci. U.S.A.">
        <title>Genome structure and metabolic features in the red seaweed Chondrus crispus shed light on evolution of the Archaeplastida.</title>
        <authorList>
            <person name="Collen J."/>
            <person name="Porcel B."/>
            <person name="Carre W."/>
            <person name="Ball S.G."/>
            <person name="Chaparro C."/>
            <person name="Tonon T."/>
            <person name="Barbeyron T."/>
            <person name="Michel G."/>
            <person name="Noel B."/>
            <person name="Valentin K."/>
            <person name="Elias M."/>
            <person name="Artiguenave F."/>
            <person name="Arun A."/>
            <person name="Aury J.M."/>
            <person name="Barbosa-Neto J.F."/>
            <person name="Bothwell J.H."/>
            <person name="Bouget F.Y."/>
            <person name="Brillet L."/>
            <person name="Cabello-Hurtado F."/>
            <person name="Capella-Gutierrez S."/>
            <person name="Charrier B."/>
            <person name="Cladiere L."/>
            <person name="Cock J.M."/>
            <person name="Coelho S.M."/>
            <person name="Colleoni C."/>
            <person name="Czjzek M."/>
            <person name="Da Silva C."/>
            <person name="Delage L."/>
            <person name="Denoeud F."/>
            <person name="Deschamps P."/>
            <person name="Dittami S.M."/>
            <person name="Gabaldon T."/>
            <person name="Gachon C.M."/>
            <person name="Groisillier A."/>
            <person name="Herve C."/>
            <person name="Jabbari K."/>
            <person name="Katinka M."/>
            <person name="Kloareg B."/>
            <person name="Kowalczyk N."/>
            <person name="Labadie K."/>
            <person name="Leblanc C."/>
            <person name="Lopez P.J."/>
            <person name="McLachlan D.H."/>
            <person name="Meslet-Cladiere L."/>
            <person name="Moustafa A."/>
            <person name="Nehr Z."/>
            <person name="Nyvall Collen P."/>
            <person name="Panaud O."/>
            <person name="Partensky F."/>
            <person name="Poulain J."/>
            <person name="Rensing S.A."/>
            <person name="Rousvoal S."/>
            <person name="Samson G."/>
            <person name="Symeonidi A."/>
            <person name="Weissenbach J."/>
            <person name="Zambounis A."/>
            <person name="Wincker P."/>
            <person name="Boyen C."/>
        </authorList>
    </citation>
    <scope>NUCLEOTIDE SEQUENCE [LARGE SCALE GENOMIC DNA]</scope>
    <source>
        <strain evidence="2">cv. Stackhouse</strain>
    </source>
</reference>
<dbReference type="EMBL" id="HG001815">
    <property type="protein sequence ID" value="CDF37097.1"/>
    <property type="molecule type" value="Genomic_DNA"/>
</dbReference>
<name>R7QF02_CHOCR</name>
<keyword evidence="2" id="KW-1185">Reference proteome</keyword>
<dbReference type="Proteomes" id="UP000012073">
    <property type="component" value="Unassembled WGS sequence"/>
</dbReference>
<accession>R7QF02</accession>
<dbReference type="GeneID" id="17324633"/>
<dbReference type="RefSeq" id="XP_005716916.1">
    <property type="nucleotide sequence ID" value="XM_005716859.1"/>
</dbReference>
<dbReference type="KEGG" id="ccp:CHC_T00005322001"/>
<protein>
    <submittedName>
        <fullName evidence="1">Uncharacterized protein</fullName>
    </submittedName>
</protein>
<dbReference type="AlphaFoldDB" id="R7QF02"/>
<evidence type="ECO:0000313" key="2">
    <source>
        <dbReference type="Proteomes" id="UP000012073"/>
    </source>
</evidence>
<proteinExistence type="predicted"/>
<sequence>MLLMLQKWPGQTLELAMLLDETPQFHARAMHSGEPWRADSVLCAAARSVDLEGCAWLYVVFEKDPPYTWGSKMVKLLGGGRIARKDVSDEGVPTGMYKELRYEVLARHVFHNIIGRDSQSGYQVIRNCSLGAPEEVDKVIHRKHSSRGRRAMEDERERSPMYLRELRERRENQKMMSSGERWDENKARRIAASEYPLDPLLGKAIAQVKTTGAALPPFLPDGNKTWCCLVWERKEAGLEVTMEKEKITDERDVDNLELFRKRGFHMIEYQRRPFVQIIMGRLGFIRRSRNNERRAPSLVNVCSGHLRNIVMSMDSIAKATSCGAFPDRAIADRTADGER</sequence>
<organism evidence="1 2">
    <name type="scientific">Chondrus crispus</name>
    <name type="common">Carrageen Irish moss</name>
    <name type="synonym">Polymorpha crispa</name>
    <dbReference type="NCBI Taxonomy" id="2769"/>
    <lineage>
        <taxon>Eukaryota</taxon>
        <taxon>Rhodophyta</taxon>
        <taxon>Florideophyceae</taxon>
        <taxon>Rhodymeniophycidae</taxon>
        <taxon>Gigartinales</taxon>
        <taxon>Gigartinaceae</taxon>
        <taxon>Chondrus</taxon>
    </lineage>
</organism>
<evidence type="ECO:0000313" key="1">
    <source>
        <dbReference type="EMBL" id="CDF37097.1"/>
    </source>
</evidence>